<dbReference type="EMBL" id="AJGV01000094">
    <property type="protein sequence ID" value="EJJ06022.1"/>
    <property type="molecule type" value="Genomic_DNA"/>
</dbReference>
<comment type="caution">
    <text evidence="2">The sequence shown here is derived from an EMBL/GenBank/DDBJ whole genome shotgun (WGS) entry which is preliminary data.</text>
</comment>
<sequence length="67" mass="6856">MRDQAFLEAGGAPLGHTPADADDDRCVGPPPTARTTVPGAVRAPLGSAMIRAAVMAEHASDQVFSLL</sequence>
<reference evidence="2" key="1">
    <citation type="journal article" date="2012" name="J. Bacteriol.">
        <title>Genome Sequence of Streptomyces auratus Strain AGR0001, a Phoslactomycin-Producing Actinomycete.</title>
        <authorList>
            <person name="Han X."/>
            <person name="Li M."/>
            <person name="Ding Z."/>
            <person name="Zhao J."/>
            <person name="Ji K."/>
            <person name="Wen M."/>
            <person name="Lu T."/>
        </authorList>
    </citation>
    <scope>NUCLEOTIDE SEQUENCE [LARGE SCALE GENOMIC DNA]</scope>
    <source>
        <strain evidence="2">AGR0001</strain>
    </source>
</reference>
<name>J1S5A8_9ACTN</name>
<dbReference type="STRING" id="1160718.SU9_15754"/>
<organism evidence="2">
    <name type="scientific">Streptomyces auratus AGR0001</name>
    <dbReference type="NCBI Taxonomy" id="1160718"/>
    <lineage>
        <taxon>Bacteria</taxon>
        <taxon>Bacillati</taxon>
        <taxon>Actinomycetota</taxon>
        <taxon>Actinomycetes</taxon>
        <taxon>Kitasatosporales</taxon>
        <taxon>Streptomycetaceae</taxon>
        <taxon>Streptomyces</taxon>
    </lineage>
</organism>
<feature type="region of interest" description="Disordered" evidence="1">
    <location>
        <begin position="1"/>
        <end position="39"/>
    </location>
</feature>
<dbReference type="HOGENOM" id="CLU_2810412_0_0_11"/>
<evidence type="ECO:0000256" key="1">
    <source>
        <dbReference type="SAM" id="MobiDB-lite"/>
    </source>
</evidence>
<dbReference type="AlphaFoldDB" id="J1S5A8"/>
<accession>J1S5A8</accession>
<protein>
    <submittedName>
        <fullName evidence="2">Uncharacterized protein</fullName>
    </submittedName>
</protein>
<evidence type="ECO:0000313" key="2">
    <source>
        <dbReference type="EMBL" id="EJJ06022.1"/>
    </source>
</evidence>
<dbReference type="PATRIC" id="fig|1160718.3.peg.3191"/>
<gene>
    <name evidence="2" type="ORF">SU9_15754</name>
</gene>
<proteinExistence type="predicted"/>